<dbReference type="EC" id="5.1.3.2" evidence="5 11"/>
<dbReference type="PANTHER" id="PTHR43725">
    <property type="entry name" value="UDP-GLUCOSE 4-EPIMERASE"/>
    <property type="match status" value="1"/>
</dbReference>
<accession>A0A974S059</accession>
<keyword evidence="14" id="KW-1185">Reference proteome</keyword>
<dbReference type="SUPFAM" id="SSF51735">
    <property type="entry name" value="NAD(P)-binding Rossmann-fold domains"/>
    <property type="match status" value="1"/>
</dbReference>
<reference evidence="13 14" key="1">
    <citation type="submission" date="2021-01" db="EMBL/GenBank/DDBJ databases">
        <title>FDA dAtabase for Regulatory Grade micrObial Sequences (FDA-ARGOS): Supporting development and validation of Infectious Disease Dx tests.</title>
        <authorList>
            <person name="Nelson B."/>
            <person name="Plummer A."/>
            <person name="Tallon L."/>
            <person name="Sadzewicz L."/>
            <person name="Zhao X."/>
            <person name="Boylan J."/>
            <person name="Ott S."/>
            <person name="Bowen H."/>
            <person name="Vavikolanu K."/>
            <person name="Mehta A."/>
            <person name="Aluvathingal J."/>
            <person name="Nadendla S."/>
            <person name="Myers T."/>
            <person name="Yan Y."/>
            <person name="Sichtig H."/>
        </authorList>
    </citation>
    <scope>NUCLEOTIDE SEQUENCE [LARGE SCALE GENOMIC DNA]</scope>
    <source>
        <strain evidence="13 14">FDAARGOS_1161</strain>
    </source>
</reference>
<dbReference type="Pfam" id="PF01370">
    <property type="entry name" value="Epimerase"/>
    <property type="match status" value="1"/>
</dbReference>
<gene>
    <name evidence="13" type="primary">galE</name>
    <name evidence="13" type="ORF">I6J18_14920</name>
</gene>
<dbReference type="PANTHER" id="PTHR43725:SF53">
    <property type="entry name" value="UDP-ARABINOSE 4-EPIMERASE 1"/>
    <property type="match status" value="1"/>
</dbReference>
<dbReference type="KEGG" id="ppsr:I6J18_14920"/>
<feature type="domain" description="NAD-dependent epimerase/dehydratase" evidence="12">
    <location>
        <begin position="3"/>
        <end position="252"/>
    </location>
</feature>
<evidence type="ECO:0000256" key="4">
    <source>
        <dbReference type="ARBA" id="ARBA00007637"/>
    </source>
</evidence>
<evidence type="ECO:0000256" key="6">
    <source>
        <dbReference type="ARBA" id="ARBA00018569"/>
    </source>
</evidence>
<dbReference type="InterPro" id="IPR001509">
    <property type="entry name" value="Epimerase_deHydtase"/>
</dbReference>
<dbReference type="InterPro" id="IPR036291">
    <property type="entry name" value="NAD(P)-bd_dom_sf"/>
</dbReference>
<keyword evidence="10 11" id="KW-0119">Carbohydrate metabolism</keyword>
<evidence type="ECO:0000259" key="12">
    <source>
        <dbReference type="Pfam" id="PF01370"/>
    </source>
</evidence>
<keyword evidence="7 11" id="KW-0520">NAD</keyword>
<dbReference type="EMBL" id="CP068053">
    <property type="protein sequence ID" value="QQS98944.1"/>
    <property type="molecule type" value="Genomic_DNA"/>
</dbReference>
<evidence type="ECO:0000256" key="2">
    <source>
        <dbReference type="ARBA" id="ARBA00001911"/>
    </source>
</evidence>
<dbReference type="AlphaFoldDB" id="A0A974S059"/>
<keyword evidence="9 11" id="KW-0413">Isomerase</keyword>
<dbReference type="GO" id="GO:0033499">
    <property type="term" value="P:galactose catabolic process via UDP-galactose, Leloir pathway"/>
    <property type="evidence" value="ECO:0007669"/>
    <property type="project" value="TreeGrafter"/>
</dbReference>
<evidence type="ECO:0000256" key="1">
    <source>
        <dbReference type="ARBA" id="ARBA00000083"/>
    </source>
</evidence>
<evidence type="ECO:0000256" key="8">
    <source>
        <dbReference type="ARBA" id="ARBA00023144"/>
    </source>
</evidence>
<dbReference type="GO" id="GO:0003978">
    <property type="term" value="F:UDP-glucose 4-epimerase activity"/>
    <property type="evidence" value="ECO:0007669"/>
    <property type="project" value="UniProtKB-UniRule"/>
</dbReference>
<dbReference type="NCBIfam" id="TIGR01179">
    <property type="entry name" value="galE"/>
    <property type="match status" value="1"/>
</dbReference>
<dbReference type="CDD" id="cd05247">
    <property type="entry name" value="UDP_G4E_1_SDR_e"/>
    <property type="match status" value="1"/>
</dbReference>
<comment type="pathway">
    <text evidence="3 11">Carbohydrate metabolism; galactose metabolism.</text>
</comment>
<dbReference type="Gene3D" id="3.90.25.10">
    <property type="entry name" value="UDP-galactose 4-epimerase, domain 1"/>
    <property type="match status" value="1"/>
</dbReference>
<comment type="catalytic activity">
    <reaction evidence="1 11">
        <text>UDP-alpha-D-glucose = UDP-alpha-D-galactose</text>
        <dbReference type="Rhea" id="RHEA:22168"/>
        <dbReference type="ChEBI" id="CHEBI:58885"/>
        <dbReference type="ChEBI" id="CHEBI:66914"/>
        <dbReference type="EC" id="5.1.3.2"/>
    </reaction>
</comment>
<comment type="subunit">
    <text evidence="11">Homodimer.</text>
</comment>
<dbReference type="Proteomes" id="UP000595254">
    <property type="component" value="Chromosome"/>
</dbReference>
<evidence type="ECO:0000256" key="3">
    <source>
        <dbReference type="ARBA" id="ARBA00004947"/>
    </source>
</evidence>
<comment type="cofactor">
    <cofactor evidence="2 11">
        <name>NAD(+)</name>
        <dbReference type="ChEBI" id="CHEBI:57540"/>
    </cofactor>
</comment>
<evidence type="ECO:0000256" key="10">
    <source>
        <dbReference type="ARBA" id="ARBA00023277"/>
    </source>
</evidence>
<dbReference type="InterPro" id="IPR005886">
    <property type="entry name" value="UDP_G4E"/>
</dbReference>
<keyword evidence="8" id="KW-0299">Galactose metabolism</keyword>
<proteinExistence type="inferred from homology"/>
<organism evidence="13 14">
    <name type="scientific">Peribacillus psychrosaccharolyticus</name>
    <name type="common">Bacillus psychrosaccharolyticus</name>
    <dbReference type="NCBI Taxonomy" id="1407"/>
    <lineage>
        <taxon>Bacteria</taxon>
        <taxon>Bacillati</taxon>
        <taxon>Bacillota</taxon>
        <taxon>Bacilli</taxon>
        <taxon>Bacillales</taxon>
        <taxon>Bacillaceae</taxon>
        <taxon>Peribacillus</taxon>
    </lineage>
</organism>
<protein>
    <recommendedName>
        <fullName evidence="6 11">UDP-glucose 4-epimerase</fullName>
        <ecNumber evidence="5 11">5.1.3.2</ecNumber>
    </recommendedName>
</protein>
<comment type="similarity">
    <text evidence="4 11">Belongs to the NAD(P)-dependent epimerase/dehydratase family.</text>
</comment>
<evidence type="ECO:0000256" key="7">
    <source>
        <dbReference type="ARBA" id="ARBA00023027"/>
    </source>
</evidence>
<evidence type="ECO:0000256" key="5">
    <source>
        <dbReference type="ARBA" id="ARBA00013189"/>
    </source>
</evidence>
<sequence length="329" mass="36575">MSIVVFGGAGYIGSHAVYQLIDQGFKVVVIDNLQTGHKQAIHPEAVFYQGDIRNRDFLRSVFQSESIEAAMHFAANSLVGESVEQPLAYYDNNVFGTQVILEILAEFNVKKIVFSSTAATYGEPEQVPITEDMKTAPTSPYGETKLAMEKMMKWAEKANGINYVALRYFNVAGARSTGEIGEDHDPESHLIPLVLQTAQGKRDKIIIFGDDYNTPDGTCIRDYVHVEDLIDAHIRALRYLQNGGESNIINLGSSKGFSVKEIIKSSEQVTGLPIKVELGSRRAGDPSILIASSERARDILGWNPKKPSIQEIIQDAWNWHQHHYDGYES</sequence>
<name>A0A974S059_PERPY</name>
<dbReference type="RefSeq" id="WP_040374650.1">
    <property type="nucleotide sequence ID" value="NZ_CP068053.1"/>
</dbReference>
<evidence type="ECO:0000256" key="11">
    <source>
        <dbReference type="RuleBase" id="RU366046"/>
    </source>
</evidence>
<evidence type="ECO:0000313" key="14">
    <source>
        <dbReference type="Proteomes" id="UP000595254"/>
    </source>
</evidence>
<dbReference type="Gene3D" id="3.40.50.720">
    <property type="entry name" value="NAD(P)-binding Rossmann-like Domain"/>
    <property type="match status" value="1"/>
</dbReference>
<evidence type="ECO:0000313" key="13">
    <source>
        <dbReference type="EMBL" id="QQS98944.1"/>
    </source>
</evidence>
<evidence type="ECO:0000256" key="9">
    <source>
        <dbReference type="ARBA" id="ARBA00023235"/>
    </source>
</evidence>